<evidence type="ECO:0000256" key="1">
    <source>
        <dbReference type="PROSITE-ProRule" id="PRU00076"/>
    </source>
</evidence>
<dbReference type="EMBL" id="JAIWYP010000157">
    <property type="protein sequence ID" value="KAH3689063.1"/>
    <property type="molecule type" value="Genomic_DNA"/>
</dbReference>
<protein>
    <recommendedName>
        <fullName evidence="2">EGF-like domain-containing protein</fullName>
    </recommendedName>
</protein>
<reference evidence="3" key="2">
    <citation type="submission" date="2020-11" db="EMBL/GenBank/DDBJ databases">
        <authorList>
            <person name="McCartney M.A."/>
            <person name="Auch B."/>
            <person name="Kono T."/>
            <person name="Mallez S."/>
            <person name="Becker A."/>
            <person name="Gohl D.M."/>
            <person name="Silverstein K.A.T."/>
            <person name="Koren S."/>
            <person name="Bechman K.B."/>
            <person name="Herman A."/>
            <person name="Abrahante J.E."/>
            <person name="Garbe J."/>
        </authorList>
    </citation>
    <scope>NUCLEOTIDE SEQUENCE</scope>
    <source>
        <strain evidence="3">Duluth1</strain>
        <tissue evidence="3">Whole animal</tissue>
    </source>
</reference>
<dbReference type="CDD" id="cd00054">
    <property type="entry name" value="EGF_CA"/>
    <property type="match status" value="1"/>
</dbReference>
<name>A0A9D4BBD0_DREPO</name>
<dbReference type="PROSITE" id="PS01186">
    <property type="entry name" value="EGF_2"/>
    <property type="match status" value="1"/>
</dbReference>
<feature type="domain" description="EGF-like" evidence="2">
    <location>
        <begin position="42"/>
        <end position="82"/>
    </location>
</feature>
<evidence type="ECO:0000313" key="4">
    <source>
        <dbReference type="Proteomes" id="UP000828390"/>
    </source>
</evidence>
<keyword evidence="4" id="KW-1185">Reference proteome</keyword>
<dbReference type="Proteomes" id="UP000828390">
    <property type="component" value="Unassembled WGS sequence"/>
</dbReference>
<evidence type="ECO:0000259" key="2">
    <source>
        <dbReference type="PROSITE" id="PS50026"/>
    </source>
</evidence>
<evidence type="ECO:0000313" key="3">
    <source>
        <dbReference type="EMBL" id="KAH3689063.1"/>
    </source>
</evidence>
<dbReference type="Gene3D" id="2.10.25.10">
    <property type="entry name" value="Laminin"/>
    <property type="match status" value="1"/>
</dbReference>
<reference evidence="3" key="1">
    <citation type="journal article" date="2019" name="bioRxiv">
        <title>The Genome of the Zebra Mussel, Dreissena polymorpha: A Resource for Invasive Species Research.</title>
        <authorList>
            <person name="McCartney M.A."/>
            <person name="Auch B."/>
            <person name="Kono T."/>
            <person name="Mallez S."/>
            <person name="Zhang Y."/>
            <person name="Obille A."/>
            <person name="Becker A."/>
            <person name="Abrahante J.E."/>
            <person name="Garbe J."/>
            <person name="Badalamenti J.P."/>
            <person name="Herman A."/>
            <person name="Mangelson H."/>
            <person name="Liachko I."/>
            <person name="Sullivan S."/>
            <person name="Sone E.D."/>
            <person name="Koren S."/>
            <person name="Silverstein K.A.T."/>
            <person name="Beckman K.B."/>
            <person name="Gohl D.M."/>
        </authorList>
    </citation>
    <scope>NUCLEOTIDE SEQUENCE</scope>
    <source>
        <strain evidence="3">Duluth1</strain>
        <tissue evidence="3">Whole animal</tissue>
    </source>
</reference>
<dbReference type="SUPFAM" id="SSF57196">
    <property type="entry name" value="EGF/Laminin"/>
    <property type="match status" value="2"/>
</dbReference>
<feature type="disulfide bond" evidence="1">
    <location>
        <begin position="72"/>
        <end position="81"/>
    </location>
</feature>
<dbReference type="SMART" id="SM00181">
    <property type="entry name" value="EGF"/>
    <property type="match status" value="1"/>
</dbReference>
<feature type="non-terminal residue" evidence="3">
    <location>
        <position position="1"/>
    </location>
</feature>
<comment type="caution">
    <text evidence="1">Lacks conserved residue(s) required for the propagation of feature annotation.</text>
</comment>
<dbReference type="PROSITE" id="PS50026">
    <property type="entry name" value="EGF_3"/>
    <property type="match status" value="1"/>
</dbReference>
<accession>A0A9D4BBD0</accession>
<feature type="disulfide bond" evidence="1">
    <location>
        <begin position="53"/>
        <end position="70"/>
    </location>
</feature>
<dbReference type="AlphaFoldDB" id="A0A9D4BBD0"/>
<keyword evidence="1" id="KW-0245">EGF-like domain</keyword>
<gene>
    <name evidence="3" type="ORF">DPMN_190825</name>
</gene>
<comment type="caution">
    <text evidence="3">The sequence shown here is derived from an EMBL/GenBank/DDBJ whole genome shotgun (WGS) entry which is preliminary data.</text>
</comment>
<dbReference type="PROSITE" id="PS00022">
    <property type="entry name" value="EGF_1"/>
    <property type="match status" value="1"/>
</dbReference>
<proteinExistence type="predicted"/>
<sequence>MNRCAPHGQCKSFHVYPYYFCECDAGYYGVLYEGGQHMYQCDQDACSHLGHTCSHHGNCKRTSTFPFYRCNCDPGYTGNNCEHKEPNHTTASYVTTTTTTSAATTPPPVIPNTDGQQSASCLALTGALDMIS</sequence>
<keyword evidence="1" id="KW-1015">Disulfide bond</keyword>
<organism evidence="3 4">
    <name type="scientific">Dreissena polymorpha</name>
    <name type="common">Zebra mussel</name>
    <name type="synonym">Mytilus polymorpha</name>
    <dbReference type="NCBI Taxonomy" id="45954"/>
    <lineage>
        <taxon>Eukaryota</taxon>
        <taxon>Metazoa</taxon>
        <taxon>Spiralia</taxon>
        <taxon>Lophotrochozoa</taxon>
        <taxon>Mollusca</taxon>
        <taxon>Bivalvia</taxon>
        <taxon>Autobranchia</taxon>
        <taxon>Heteroconchia</taxon>
        <taxon>Euheterodonta</taxon>
        <taxon>Imparidentia</taxon>
        <taxon>Neoheterodontei</taxon>
        <taxon>Myida</taxon>
        <taxon>Dreissenoidea</taxon>
        <taxon>Dreissenidae</taxon>
        <taxon>Dreissena</taxon>
    </lineage>
</organism>
<dbReference type="InterPro" id="IPR000742">
    <property type="entry name" value="EGF"/>
</dbReference>